<accession>A0A517ND11</accession>
<organism evidence="2 3">
    <name type="scientific">Rubripirellula lacrimiformis</name>
    <dbReference type="NCBI Taxonomy" id="1930273"/>
    <lineage>
        <taxon>Bacteria</taxon>
        <taxon>Pseudomonadati</taxon>
        <taxon>Planctomycetota</taxon>
        <taxon>Planctomycetia</taxon>
        <taxon>Pirellulales</taxon>
        <taxon>Pirellulaceae</taxon>
        <taxon>Rubripirellula</taxon>
    </lineage>
</organism>
<dbReference type="InterPro" id="IPR052551">
    <property type="entry name" value="UV-DNA_repair_photolyase"/>
</dbReference>
<dbReference type="Pfam" id="PF04244">
    <property type="entry name" value="DPRP"/>
    <property type="match status" value="1"/>
</dbReference>
<sequence>MPTIRRRGADSLFKRLGTCSLILLIFPNQLFDQHPGLLLDPSRVVLIEDSLFFGDKHHPAKFHKQKLWLHRATMKRYQFRLSQQGLEVDYLDYAEDETLEDQIGRCIPAKQRTDQRLCVVDPADFLVEKRLTNAADRMGMELEILPSPGFLNTPDQNRQYRDGKKRWFMADFYRSQRQRLDVLIEDGEPVGGQWSFDEQNRKKVPKSELSSIPENLTLKRDSFDTYAKSHVQQRFADNPGQIDELYYPTSHEDAKRWLTHFLKRRFSKFGDYEDAIVEGESWLWHSMLTPSLNIGLLTPEDVVSATTKYAAANDVPINSVEGFLRQVIGWREFMRATYDDLGVPMRTTNHWNHHRPMPNCFYDGTTGVAPIDDTIRRLLKTGYCHHIERLMVLGGFMFLCEIDPDDIYTWFMEMFVDSYDWVMVPNVYAMSQNADGGSITTKPYFSGSSYIRKMSHYKKAPWCDVWDGLYWRWIWNHVDDLAKNPRWAMMCAMAKKMDDEKREQHLRSAETFLGELI</sequence>
<dbReference type="GO" id="GO:0016829">
    <property type="term" value="F:lyase activity"/>
    <property type="evidence" value="ECO:0007669"/>
    <property type="project" value="UniProtKB-KW"/>
</dbReference>
<reference evidence="2 3" key="1">
    <citation type="submission" date="2019-02" db="EMBL/GenBank/DDBJ databases">
        <title>Deep-cultivation of Planctomycetes and their phenomic and genomic characterization uncovers novel biology.</title>
        <authorList>
            <person name="Wiegand S."/>
            <person name="Jogler M."/>
            <person name="Boedeker C."/>
            <person name="Pinto D."/>
            <person name="Vollmers J."/>
            <person name="Rivas-Marin E."/>
            <person name="Kohn T."/>
            <person name="Peeters S.H."/>
            <person name="Heuer A."/>
            <person name="Rast P."/>
            <person name="Oberbeckmann S."/>
            <person name="Bunk B."/>
            <person name="Jeske O."/>
            <person name="Meyerdierks A."/>
            <person name="Storesund J.E."/>
            <person name="Kallscheuer N."/>
            <person name="Luecker S."/>
            <person name="Lage O.M."/>
            <person name="Pohl T."/>
            <person name="Merkel B.J."/>
            <person name="Hornburger P."/>
            <person name="Mueller R.-W."/>
            <person name="Bruemmer F."/>
            <person name="Labrenz M."/>
            <person name="Spormann A.M."/>
            <person name="Op den Camp H."/>
            <person name="Overmann J."/>
            <person name="Amann R."/>
            <person name="Jetten M.S.M."/>
            <person name="Mascher T."/>
            <person name="Medema M.H."/>
            <person name="Devos D.P."/>
            <person name="Kaster A.-K."/>
            <person name="Ovreas L."/>
            <person name="Rohde M."/>
            <person name="Galperin M.Y."/>
            <person name="Jogler C."/>
        </authorList>
    </citation>
    <scope>NUCLEOTIDE SEQUENCE [LARGE SCALE GENOMIC DNA]</scope>
    <source>
        <strain evidence="2 3">K22_7</strain>
    </source>
</reference>
<name>A0A517ND11_9BACT</name>
<dbReference type="Gene3D" id="3.40.50.620">
    <property type="entry name" value="HUPs"/>
    <property type="match status" value="1"/>
</dbReference>
<protein>
    <submittedName>
        <fullName evidence="2">Deoxyribodipyrimidine photo-lyase-related protein</fullName>
    </submittedName>
</protein>
<dbReference type="AlphaFoldDB" id="A0A517ND11"/>
<dbReference type="InterPro" id="IPR036134">
    <property type="entry name" value="Crypto/Photolyase_FAD-like_sf"/>
</dbReference>
<dbReference type="Gene3D" id="1.10.579.10">
    <property type="entry name" value="DNA Cyclobutane Dipyrimidine Photolyase, subunit A, domain 3"/>
    <property type="match status" value="1"/>
</dbReference>
<dbReference type="Gene3D" id="1.10.10.1710">
    <property type="entry name" value="Deoxyribodipyrimidine photolyase-related"/>
    <property type="match status" value="1"/>
</dbReference>
<gene>
    <name evidence="2" type="ORF">K227x_34200</name>
</gene>
<dbReference type="PANTHER" id="PTHR38657">
    <property type="entry name" value="SLR1343 PROTEIN"/>
    <property type="match status" value="1"/>
</dbReference>
<keyword evidence="3" id="KW-1185">Reference proteome</keyword>
<proteinExistence type="predicted"/>
<evidence type="ECO:0000313" key="2">
    <source>
        <dbReference type="EMBL" id="QDT05022.1"/>
    </source>
</evidence>
<dbReference type="SUPFAM" id="SSF48173">
    <property type="entry name" value="Cryptochrome/photolyase FAD-binding domain"/>
    <property type="match status" value="1"/>
</dbReference>
<dbReference type="InterPro" id="IPR014729">
    <property type="entry name" value="Rossmann-like_a/b/a_fold"/>
</dbReference>
<dbReference type="InterPro" id="IPR007357">
    <property type="entry name" value="PhrB-like"/>
</dbReference>
<dbReference type="PANTHER" id="PTHR38657:SF1">
    <property type="entry name" value="SLR1343 PROTEIN"/>
    <property type="match status" value="1"/>
</dbReference>
<dbReference type="EMBL" id="CP036525">
    <property type="protein sequence ID" value="QDT05022.1"/>
    <property type="molecule type" value="Genomic_DNA"/>
</dbReference>
<feature type="domain" description="Cryptochrome/DNA photolyase FAD-binding" evidence="1">
    <location>
        <begin position="350"/>
        <end position="445"/>
    </location>
</feature>
<dbReference type="Gene3D" id="1.25.40.80">
    <property type="match status" value="1"/>
</dbReference>
<evidence type="ECO:0000313" key="3">
    <source>
        <dbReference type="Proteomes" id="UP000318538"/>
    </source>
</evidence>
<evidence type="ECO:0000259" key="1">
    <source>
        <dbReference type="Pfam" id="PF03441"/>
    </source>
</evidence>
<keyword evidence="2" id="KW-0456">Lyase</keyword>
<dbReference type="InterPro" id="IPR005101">
    <property type="entry name" value="Cryptochr/Photolyase_FAD-bd"/>
</dbReference>
<dbReference type="Pfam" id="PF03441">
    <property type="entry name" value="FAD_binding_7"/>
    <property type="match status" value="1"/>
</dbReference>
<dbReference type="Proteomes" id="UP000318538">
    <property type="component" value="Chromosome"/>
</dbReference>
<dbReference type="KEGG" id="rlc:K227x_34200"/>